<keyword evidence="2" id="KW-0812">Transmembrane</keyword>
<protein>
    <recommendedName>
        <fullName evidence="3">THD domain-containing protein</fullName>
    </recommendedName>
</protein>
<reference evidence="4" key="1">
    <citation type="submission" date="2021-03" db="EMBL/GenBank/DDBJ databases">
        <authorList>
            <person name="Bekaert M."/>
        </authorList>
    </citation>
    <scope>NUCLEOTIDE SEQUENCE</scope>
</reference>
<dbReference type="SUPFAM" id="SSF49842">
    <property type="entry name" value="TNF-like"/>
    <property type="match status" value="1"/>
</dbReference>
<feature type="transmembrane region" description="Helical" evidence="2">
    <location>
        <begin position="49"/>
        <end position="71"/>
    </location>
</feature>
<evidence type="ECO:0000313" key="4">
    <source>
        <dbReference type="EMBL" id="CAG2186257.1"/>
    </source>
</evidence>
<dbReference type="EMBL" id="CAJPWZ010000126">
    <property type="protein sequence ID" value="CAG2186257.1"/>
    <property type="molecule type" value="Genomic_DNA"/>
</dbReference>
<sequence length="302" mass="35211">MQTDINDSAWQGIEQTALSIHIPVQLQENQNRNKNISLIECSYRSTRTCILIIFCIVSLFLFLGILGYSVFTFIQIYEFSLKIKQVTDSDSWRYMSLDETSLCFTLRREEVPHSGCAKYVYHDISDRQTFTCCVRDSSQYALLYGMLLREQRRRSSGVENTACNHGSEKIETTEIDIIPWVPTKSCELNGKNTPTDRIQILDSNMYYVYLSVSLRFKETYHELPYNQIRITLIQSATNSTFSNTKEKKLISKVVKTPKERYSFENIFIHGEFRLDTGDSLYVNIHNNKYLYTHCSYIGIMKI</sequence>
<keyword evidence="2" id="KW-1133">Transmembrane helix</keyword>
<comment type="similarity">
    <text evidence="1">Belongs to the tumor necrosis factor family.</text>
</comment>
<gene>
    <name evidence="4" type="ORF">MEDL_1817</name>
</gene>
<evidence type="ECO:0000259" key="3">
    <source>
        <dbReference type="Pfam" id="PF00229"/>
    </source>
</evidence>
<feature type="domain" description="THD" evidence="3">
    <location>
        <begin position="201"/>
        <end position="301"/>
    </location>
</feature>
<dbReference type="GO" id="GO:0005164">
    <property type="term" value="F:tumor necrosis factor receptor binding"/>
    <property type="evidence" value="ECO:0007669"/>
    <property type="project" value="InterPro"/>
</dbReference>
<dbReference type="InterPro" id="IPR008983">
    <property type="entry name" value="Tumour_necrosis_fac-like_dom"/>
</dbReference>
<evidence type="ECO:0000256" key="1">
    <source>
        <dbReference type="ARBA" id="ARBA00008670"/>
    </source>
</evidence>
<accession>A0A8S3PR92</accession>
<evidence type="ECO:0000256" key="2">
    <source>
        <dbReference type="SAM" id="Phobius"/>
    </source>
</evidence>
<keyword evidence="2" id="KW-0472">Membrane</keyword>
<evidence type="ECO:0000313" key="5">
    <source>
        <dbReference type="Proteomes" id="UP000683360"/>
    </source>
</evidence>
<comment type="caution">
    <text evidence="4">The sequence shown here is derived from an EMBL/GenBank/DDBJ whole genome shotgun (WGS) entry which is preliminary data.</text>
</comment>
<dbReference type="AlphaFoldDB" id="A0A8S3PR92"/>
<keyword evidence="5" id="KW-1185">Reference proteome</keyword>
<dbReference type="Proteomes" id="UP000683360">
    <property type="component" value="Unassembled WGS sequence"/>
</dbReference>
<organism evidence="4 5">
    <name type="scientific">Mytilus edulis</name>
    <name type="common">Blue mussel</name>
    <dbReference type="NCBI Taxonomy" id="6550"/>
    <lineage>
        <taxon>Eukaryota</taxon>
        <taxon>Metazoa</taxon>
        <taxon>Spiralia</taxon>
        <taxon>Lophotrochozoa</taxon>
        <taxon>Mollusca</taxon>
        <taxon>Bivalvia</taxon>
        <taxon>Autobranchia</taxon>
        <taxon>Pteriomorphia</taxon>
        <taxon>Mytilida</taxon>
        <taxon>Mytiloidea</taxon>
        <taxon>Mytilidae</taxon>
        <taxon>Mytilinae</taxon>
        <taxon>Mytilus</taxon>
    </lineage>
</organism>
<dbReference type="GO" id="GO:0006955">
    <property type="term" value="P:immune response"/>
    <property type="evidence" value="ECO:0007669"/>
    <property type="project" value="InterPro"/>
</dbReference>
<dbReference type="Pfam" id="PF00229">
    <property type="entry name" value="TNF"/>
    <property type="match status" value="1"/>
</dbReference>
<name>A0A8S3PR92_MYTED</name>
<proteinExistence type="inferred from homology"/>
<dbReference type="GO" id="GO:0016020">
    <property type="term" value="C:membrane"/>
    <property type="evidence" value="ECO:0007669"/>
    <property type="project" value="InterPro"/>
</dbReference>
<dbReference type="InterPro" id="IPR006052">
    <property type="entry name" value="TNF_dom"/>
</dbReference>
<dbReference type="Gene3D" id="2.60.120.40">
    <property type="match status" value="1"/>
</dbReference>
<dbReference type="OrthoDB" id="6186566at2759"/>